<name>A0ABS1HAL1_9BACL</name>
<accession>A0ABS1HAL1</accession>
<dbReference type="Pfam" id="PF09709">
    <property type="entry name" value="Cas_Csd1"/>
    <property type="match status" value="1"/>
</dbReference>
<gene>
    <name evidence="1" type="primary">cas8c</name>
    <name evidence="1" type="ORF">JFL43_16645</name>
</gene>
<dbReference type="InterPro" id="IPR010144">
    <property type="entry name" value="CRISPR-assoc_prot_Csd1-typ"/>
</dbReference>
<reference evidence="1 2" key="1">
    <citation type="submission" date="2020-12" db="EMBL/GenBank/DDBJ databases">
        <title>YIM B01967 draft genome.</title>
        <authorList>
            <person name="Yan X."/>
        </authorList>
    </citation>
    <scope>NUCLEOTIDE SEQUENCE [LARGE SCALE GENOMIC DNA]</scope>
    <source>
        <strain evidence="1 2">YIM B01967</strain>
    </source>
</reference>
<dbReference type="RefSeq" id="WP_200749919.1">
    <property type="nucleotide sequence ID" value="NZ_JAEOAH010000031.1"/>
</dbReference>
<dbReference type="EMBL" id="JAEOAH010000031">
    <property type="protein sequence ID" value="MBK3496457.1"/>
    <property type="molecule type" value="Genomic_DNA"/>
</dbReference>
<evidence type="ECO:0000313" key="2">
    <source>
        <dbReference type="Proteomes" id="UP000618943"/>
    </source>
</evidence>
<comment type="caution">
    <text evidence="1">The sequence shown here is derived from an EMBL/GenBank/DDBJ whole genome shotgun (WGS) entry which is preliminary data.</text>
</comment>
<sequence>MSYLRALYETYENNLDKAGEIEPKITRDGKKMIEYTLLPISHTTQTAHIEVTVDMNGDLFEAKVLDKVSVILPFTEESGSRAGKNYVPHMLHDKLMFVAGDFVQYTGQEDKKEGYQKYIKQLQAWCESPYNHPDINTIYKYVKKGTLIQDLISSKILHIDGLGKLLKKWSVKSEEPKPEIFSVLTGDQESAFVRFNVHHPGAVTDDVWKNKDIFKSYIDFYNTKLKDSDICYVTGDVSPIVERHPNKLRNSGDKAKLISGNDSSGFTFRGRFMNTNEVANISYDVSQKAHNALKWLIDKQGRTIDGRVFLVWGSKNIDVPQVSENLADSSNSILLNLFELPKDNKTGTRSGLANKYTQLLSGIGKNIDIKLAEESKVYILTIDAATPGRLAVLNYRDLDINEYFERLLTWHDSCSWRHMRKVENEWKEFYGSPSFYTIAHAAYGPRPSDKVVKGVMERLLPCVMDGRQIPLDIVQNAIQRASNPLAFEGTWEWQQALSVACSIVKKQCEGEDYTVALDKTNTERDYLYGRLLAVADVLERNALGKEENRPTNAIRYMNAFARNPERTWSTIQANLQPYIMKLREKGTFFTKLIDEIGSQFNYEEFNNKSLSGKYLLGFYSQRQDLYTKKDKAEEGERTI</sequence>
<dbReference type="Proteomes" id="UP000618943">
    <property type="component" value="Unassembled WGS sequence"/>
</dbReference>
<dbReference type="NCBIfam" id="TIGR01863">
    <property type="entry name" value="cas_Csd1"/>
    <property type="match status" value="1"/>
</dbReference>
<evidence type="ECO:0000313" key="1">
    <source>
        <dbReference type="EMBL" id="MBK3496457.1"/>
    </source>
</evidence>
<protein>
    <submittedName>
        <fullName evidence="1">Type I-C CRISPR-associated protein Cas8c/Csd1</fullName>
    </submittedName>
</protein>
<keyword evidence="2" id="KW-1185">Reference proteome</keyword>
<dbReference type="CDD" id="cd09757">
    <property type="entry name" value="Cas8c_I-C"/>
    <property type="match status" value="1"/>
</dbReference>
<organism evidence="1 2">
    <name type="scientific">Viridibacillus soli</name>
    <dbReference type="NCBI Taxonomy" id="2798301"/>
    <lineage>
        <taxon>Bacteria</taxon>
        <taxon>Bacillati</taxon>
        <taxon>Bacillota</taxon>
        <taxon>Bacilli</taxon>
        <taxon>Bacillales</taxon>
        <taxon>Caryophanaceae</taxon>
        <taxon>Viridibacillus</taxon>
    </lineage>
</organism>
<proteinExistence type="predicted"/>